<dbReference type="RefSeq" id="XP_065647566.1">
    <property type="nucleotide sequence ID" value="XM_065791494.1"/>
</dbReference>
<protein>
    <submittedName>
        <fullName evidence="5">Formin-binding protein 4 isoform X3</fullName>
    </submittedName>
</protein>
<feature type="compositionally biased region" description="Polar residues" evidence="2">
    <location>
        <begin position="190"/>
        <end position="204"/>
    </location>
</feature>
<evidence type="ECO:0000313" key="5">
    <source>
        <dbReference type="RefSeq" id="XP_065647566.1"/>
    </source>
</evidence>
<dbReference type="Proteomes" id="UP001652625">
    <property type="component" value="Chromosome 02"/>
</dbReference>
<proteinExistence type="predicted"/>
<feature type="compositionally biased region" description="Polar residues" evidence="2">
    <location>
        <begin position="709"/>
        <end position="724"/>
    </location>
</feature>
<feature type="compositionally biased region" description="Polar residues" evidence="2">
    <location>
        <begin position="744"/>
        <end position="756"/>
    </location>
</feature>
<dbReference type="SUPFAM" id="SSF51045">
    <property type="entry name" value="WW domain"/>
    <property type="match status" value="2"/>
</dbReference>
<name>A0ABM4BF20_HYDVU</name>
<organism evidence="4 5">
    <name type="scientific">Hydra vulgaris</name>
    <name type="common">Hydra</name>
    <name type="synonym">Hydra attenuata</name>
    <dbReference type="NCBI Taxonomy" id="6087"/>
    <lineage>
        <taxon>Eukaryota</taxon>
        <taxon>Metazoa</taxon>
        <taxon>Cnidaria</taxon>
        <taxon>Hydrozoa</taxon>
        <taxon>Hydroidolina</taxon>
        <taxon>Anthoathecata</taxon>
        <taxon>Aplanulata</taxon>
        <taxon>Hydridae</taxon>
        <taxon>Hydra</taxon>
    </lineage>
</organism>
<gene>
    <name evidence="5" type="primary">LOC100210809</name>
</gene>
<dbReference type="InterPro" id="IPR036020">
    <property type="entry name" value="WW_dom_sf"/>
</dbReference>
<dbReference type="CDD" id="cd00201">
    <property type="entry name" value="WW"/>
    <property type="match status" value="1"/>
</dbReference>
<dbReference type="InterPro" id="IPR053076">
    <property type="entry name" value="WW_domain_protein"/>
</dbReference>
<feature type="region of interest" description="Disordered" evidence="2">
    <location>
        <begin position="189"/>
        <end position="212"/>
    </location>
</feature>
<sequence length="863" mass="97847">MGKRNKEPNVGRRRPMIQLGGNNWKTSIPSVSRSQIKEQETAEGQNESKDPMDDELAGFLAEINSLETPQPNIKETYIKEELLYDPNTFNPTTHGHLLPEPWQAIYDDSTSYYYYWNKITNEVQWYPPTATIPPPPPPVVEPLPVIEKQLTISSSINNVKLKPLTNNLDMSLSTVSLIPEPVDNNAVLFPSSSTNLSSHTNCSESSEDEQESILKEKDKELMSKIKEKIQKKKEEKRQKQIEEKEALIKKAEEEKLAKEEEEKQRKRKEKEEVLREKLIKKKLEREKTLKNNCTVEKESFSVDIFAAEDISTNKLKVDSPINTESDSKEIICNDSLNKLNFENETLQNDSVECVTSDVNKNDDIASSQDDNPISTSIQNIVESSSSKADADCLVVAIPEVKSSWRIIDAVYDDDDEEEEEDSKVVVKADQKLEVGMEDYADMLLEDGIDDGEVNQKKESESVDPFLPQDAPPPLPEHDVRPPLPPEDEPLPELPKLSAKDEENDRKEITSLSKLLFEKLDFLGITTRDLSNLQLNFIELETRIKDWQAGALDSHYFLQRLRDLSVEIKNHEDNAAPTGWICHWSSEYNMYYYHNNATGESQWEYPDQGVALTFPVSDLLQTNMGIITPVSSFLPAQPMIAPPIPPMMMPVPLETMVSKTILPLPSTTQSYSRDSIPITNRKRQGSAEPQVKSSDPYRDPYRTTKKNKVSEVNTNNGNTASSSPMLQLVPEPIVNEYASSLQYENPNLSTQSPQSSASKKENGTKVKVKKLKSKNKLESSGLPSKKLKQVSSLVHKWQSVKQQAEEEESIELGSSEDDDYEVIAEKRIEEWKQSIEASGQKESNPNFTEIKGDWRERLKRKTAT</sequence>
<reference evidence="4" key="1">
    <citation type="submission" date="2025-05" db="UniProtKB">
        <authorList>
            <consortium name="RefSeq"/>
        </authorList>
    </citation>
    <scope>NUCLEOTIDE SEQUENCE [LARGE SCALE GENOMIC DNA]</scope>
</reference>
<dbReference type="GeneID" id="100210809"/>
<feature type="domain" description="WW" evidence="3">
    <location>
        <begin position="573"/>
        <end position="607"/>
    </location>
</feature>
<feature type="region of interest" description="Disordered" evidence="2">
    <location>
        <begin position="454"/>
        <end position="504"/>
    </location>
</feature>
<accession>A0ABM4BF20</accession>
<feature type="compositionally biased region" description="Polar residues" evidence="2">
    <location>
        <begin position="834"/>
        <end position="846"/>
    </location>
</feature>
<dbReference type="InterPro" id="IPR001202">
    <property type="entry name" value="WW_dom"/>
</dbReference>
<dbReference type="Pfam" id="PF00397">
    <property type="entry name" value="WW"/>
    <property type="match status" value="2"/>
</dbReference>
<evidence type="ECO:0000256" key="2">
    <source>
        <dbReference type="SAM" id="MobiDB-lite"/>
    </source>
</evidence>
<feature type="compositionally biased region" description="Basic and acidic residues" evidence="2">
    <location>
        <begin position="1"/>
        <end position="10"/>
    </location>
</feature>
<feature type="domain" description="WW" evidence="3">
    <location>
        <begin position="96"/>
        <end position="130"/>
    </location>
</feature>
<dbReference type="PROSITE" id="PS50020">
    <property type="entry name" value="WW_DOMAIN_2"/>
    <property type="match status" value="2"/>
</dbReference>
<evidence type="ECO:0000259" key="3">
    <source>
        <dbReference type="PROSITE" id="PS50020"/>
    </source>
</evidence>
<dbReference type="PROSITE" id="PS01159">
    <property type="entry name" value="WW_DOMAIN_1"/>
    <property type="match status" value="1"/>
</dbReference>
<evidence type="ECO:0000256" key="1">
    <source>
        <dbReference type="SAM" id="Coils"/>
    </source>
</evidence>
<keyword evidence="1" id="KW-0175">Coiled coil</keyword>
<feature type="compositionally biased region" description="Polar residues" evidence="2">
    <location>
        <begin position="20"/>
        <end position="34"/>
    </location>
</feature>
<reference evidence="5" key="2">
    <citation type="submission" date="2025-08" db="UniProtKB">
        <authorList>
            <consortium name="RefSeq"/>
        </authorList>
    </citation>
    <scope>IDENTIFICATION</scope>
</reference>
<feature type="region of interest" description="Disordered" evidence="2">
    <location>
        <begin position="664"/>
        <end position="726"/>
    </location>
</feature>
<dbReference type="PANTHER" id="PTHR46697:SF1">
    <property type="entry name" value="FORMIN-BINDING PROTEIN 4"/>
    <property type="match status" value="1"/>
</dbReference>
<dbReference type="PANTHER" id="PTHR46697">
    <property type="entry name" value="FORMIN-BINDING PROTEIN 4"/>
    <property type="match status" value="1"/>
</dbReference>
<keyword evidence="4" id="KW-1185">Reference proteome</keyword>
<feature type="region of interest" description="Disordered" evidence="2">
    <location>
        <begin position="834"/>
        <end position="863"/>
    </location>
</feature>
<feature type="coiled-coil region" evidence="1">
    <location>
        <begin position="215"/>
        <end position="286"/>
    </location>
</feature>
<feature type="compositionally biased region" description="Basic and acidic residues" evidence="2">
    <location>
        <begin position="35"/>
        <end position="51"/>
    </location>
</feature>
<feature type="region of interest" description="Disordered" evidence="2">
    <location>
        <begin position="744"/>
        <end position="787"/>
    </location>
</feature>
<feature type="region of interest" description="Disordered" evidence="2">
    <location>
        <begin position="1"/>
        <end position="52"/>
    </location>
</feature>
<dbReference type="SMART" id="SM00456">
    <property type="entry name" value="WW"/>
    <property type="match status" value="2"/>
</dbReference>
<dbReference type="Gene3D" id="2.20.70.10">
    <property type="match status" value="2"/>
</dbReference>
<evidence type="ECO:0000313" key="4">
    <source>
        <dbReference type="Proteomes" id="UP001652625"/>
    </source>
</evidence>